<evidence type="ECO:0000256" key="3">
    <source>
        <dbReference type="ARBA" id="ARBA00012528"/>
    </source>
</evidence>
<dbReference type="AlphaFoldDB" id="A0A7W4H417"/>
<keyword evidence="5" id="KW-0472">Membrane</keyword>
<dbReference type="InterPro" id="IPR000160">
    <property type="entry name" value="GGDEF_dom"/>
</dbReference>
<dbReference type="GO" id="GO:0052621">
    <property type="term" value="F:diguanylate cyclase activity"/>
    <property type="evidence" value="ECO:0007669"/>
    <property type="project" value="UniProtKB-EC"/>
</dbReference>
<accession>A0A7W4H417</accession>
<dbReference type="Proteomes" id="UP000581189">
    <property type="component" value="Unassembled WGS sequence"/>
</dbReference>
<comment type="caution">
    <text evidence="7">The sequence shown here is derived from an EMBL/GenBank/DDBJ whole genome shotgun (WGS) entry which is preliminary data.</text>
</comment>
<feature type="transmembrane region" description="Helical" evidence="5">
    <location>
        <begin position="183"/>
        <end position="204"/>
    </location>
</feature>
<evidence type="ECO:0000256" key="2">
    <source>
        <dbReference type="ARBA" id="ARBA00004533"/>
    </source>
</evidence>
<sequence length="393" mass="44310">MKLPNLDLVNQDSPYLRQHRAGFRLLSFDDELEQAFSRYHITVFLVRMRWALLVAMLMMALFVVVDAVSLPESVRNRTLAIRLGVIVPTLLLAWLATYQRRLRPYLQIIAAIAALAGGLGVAGIIWVARVHDFPLPYEGIILVTVFFYFLTGLRFVTAALCGWLTFCAYLLVEVISELPGEQLLYNAVFLASANLIGCFGCYFLEYASRQNFLAQGLLQDLAEKDFLTGLLNRRAFSERAERSWRQAQRERQSLALVMMDVDYFKRYNDHYGHAAGDEALRAVAQVIGRQARRPLEMTARYGGEEFVGLWYGIEEAQILPILEGIRSEIEALGLPHMQSEAAEVVTLSIGLAYLRPQPHQSLEDALRLADVALYLAKEQGRNRVVSKRPGGPA</sequence>
<dbReference type="SUPFAM" id="SSF55073">
    <property type="entry name" value="Nucleotide cyclase"/>
    <property type="match status" value="1"/>
</dbReference>
<dbReference type="RefSeq" id="WP_182832869.1">
    <property type="nucleotide sequence ID" value="NZ_JACJFN010000001.1"/>
</dbReference>
<dbReference type="GO" id="GO:0043709">
    <property type="term" value="P:cell adhesion involved in single-species biofilm formation"/>
    <property type="evidence" value="ECO:0007669"/>
    <property type="project" value="TreeGrafter"/>
</dbReference>
<feature type="transmembrane region" description="Helical" evidence="5">
    <location>
        <begin position="140"/>
        <end position="171"/>
    </location>
</feature>
<evidence type="ECO:0000256" key="1">
    <source>
        <dbReference type="ARBA" id="ARBA00001946"/>
    </source>
</evidence>
<dbReference type="PANTHER" id="PTHR45138">
    <property type="entry name" value="REGULATORY COMPONENTS OF SENSORY TRANSDUCTION SYSTEM"/>
    <property type="match status" value="1"/>
</dbReference>
<dbReference type="Gene3D" id="3.30.70.270">
    <property type="match status" value="1"/>
</dbReference>
<protein>
    <recommendedName>
        <fullName evidence="3">diguanylate cyclase</fullName>
        <ecNumber evidence="3">2.7.7.65</ecNumber>
    </recommendedName>
</protein>
<dbReference type="InterPro" id="IPR050469">
    <property type="entry name" value="Diguanylate_Cyclase"/>
</dbReference>
<feature type="transmembrane region" description="Helical" evidence="5">
    <location>
        <begin position="50"/>
        <end position="68"/>
    </location>
</feature>
<dbReference type="InterPro" id="IPR029787">
    <property type="entry name" value="Nucleotide_cyclase"/>
</dbReference>
<dbReference type="InterPro" id="IPR043128">
    <property type="entry name" value="Rev_trsase/Diguanyl_cyclase"/>
</dbReference>
<dbReference type="SMART" id="SM00267">
    <property type="entry name" value="GGDEF"/>
    <property type="match status" value="1"/>
</dbReference>
<feature type="transmembrane region" description="Helical" evidence="5">
    <location>
        <begin position="80"/>
        <end position="99"/>
    </location>
</feature>
<keyword evidence="8" id="KW-1185">Reference proteome</keyword>
<evidence type="ECO:0000256" key="5">
    <source>
        <dbReference type="SAM" id="Phobius"/>
    </source>
</evidence>
<dbReference type="EC" id="2.7.7.65" evidence="3"/>
<dbReference type="PROSITE" id="PS50887">
    <property type="entry name" value="GGDEF"/>
    <property type="match status" value="1"/>
</dbReference>
<keyword evidence="5" id="KW-0812">Transmembrane</keyword>
<feature type="transmembrane region" description="Helical" evidence="5">
    <location>
        <begin position="105"/>
        <end position="128"/>
    </location>
</feature>
<dbReference type="GO" id="GO:0005886">
    <property type="term" value="C:plasma membrane"/>
    <property type="evidence" value="ECO:0007669"/>
    <property type="project" value="UniProtKB-SubCell"/>
</dbReference>
<dbReference type="Pfam" id="PF00990">
    <property type="entry name" value="GGDEF"/>
    <property type="match status" value="1"/>
</dbReference>
<comment type="subcellular location">
    <subcellularLocation>
        <location evidence="2">Cell inner membrane</location>
    </subcellularLocation>
</comment>
<comment type="cofactor">
    <cofactor evidence="1">
        <name>Mg(2+)</name>
        <dbReference type="ChEBI" id="CHEBI:18420"/>
    </cofactor>
</comment>
<evidence type="ECO:0000259" key="6">
    <source>
        <dbReference type="PROSITE" id="PS50887"/>
    </source>
</evidence>
<dbReference type="GO" id="GO:1902201">
    <property type="term" value="P:negative regulation of bacterial-type flagellum-dependent cell motility"/>
    <property type="evidence" value="ECO:0007669"/>
    <property type="project" value="TreeGrafter"/>
</dbReference>
<dbReference type="EMBL" id="JACJFN010000001">
    <property type="protein sequence ID" value="MBB1518862.1"/>
    <property type="molecule type" value="Genomic_DNA"/>
</dbReference>
<keyword evidence="5" id="KW-1133">Transmembrane helix</keyword>
<reference evidence="7 8" key="1">
    <citation type="submission" date="2020-08" db="EMBL/GenBank/DDBJ databases">
        <authorList>
            <person name="Kim C.M."/>
        </authorList>
    </citation>
    <scope>NUCLEOTIDE SEQUENCE [LARGE SCALE GENOMIC DNA]</scope>
    <source>
        <strain evidence="7 8">SR9</strain>
    </source>
</reference>
<name>A0A7W4H417_9GAMM</name>
<evidence type="ECO:0000313" key="7">
    <source>
        <dbReference type="EMBL" id="MBB1518862.1"/>
    </source>
</evidence>
<gene>
    <name evidence="7" type="ORF">H3H45_06380</name>
</gene>
<evidence type="ECO:0000313" key="8">
    <source>
        <dbReference type="Proteomes" id="UP000581189"/>
    </source>
</evidence>
<dbReference type="NCBIfam" id="TIGR00254">
    <property type="entry name" value="GGDEF"/>
    <property type="match status" value="1"/>
</dbReference>
<dbReference type="FunFam" id="3.30.70.270:FF:000001">
    <property type="entry name" value="Diguanylate cyclase domain protein"/>
    <property type="match status" value="1"/>
</dbReference>
<dbReference type="PANTHER" id="PTHR45138:SF9">
    <property type="entry name" value="DIGUANYLATE CYCLASE DGCM-RELATED"/>
    <property type="match status" value="1"/>
</dbReference>
<feature type="domain" description="GGDEF" evidence="6">
    <location>
        <begin position="252"/>
        <end position="389"/>
    </location>
</feature>
<evidence type="ECO:0000256" key="4">
    <source>
        <dbReference type="ARBA" id="ARBA00034247"/>
    </source>
</evidence>
<dbReference type="CDD" id="cd01949">
    <property type="entry name" value="GGDEF"/>
    <property type="match status" value="1"/>
</dbReference>
<comment type="catalytic activity">
    <reaction evidence="4">
        <text>2 GTP = 3',3'-c-di-GMP + 2 diphosphate</text>
        <dbReference type="Rhea" id="RHEA:24898"/>
        <dbReference type="ChEBI" id="CHEBI:33019"/>
        <dbReference type="ChEBI" id="CHEBI:37565"/>
        <dbReference type="ChEBI" id="CHEBI:58805"/>
        <dbReference type="EC" id="2.7.7.65"/>
    </reaction>
</comment>
<proteinExistence type="predicted"/>
<organism evidence="7 8">
    <name type="scientific">Aquipseudomonas guryensis</name>
    <dbReference type="NCBI Taxonomy" id="2759165"/>
    <lineage>
        <taxon>Bacteria</taxon>
        <taxon>Pseudomonadati</taxon>
        <taxon>Pseudomonadota</taxon>
        <taxon>Gammaproteobacteria</taxon>
        <taxon>Pseudomonadales</taxon>
        <taxon>Pseudomonadaceae</taxon>
        <taxon>Aquipseudomonas</taxon>
    </lineage>
</organism>